<dbReference type="InterPro" id="IPR017441">
    <property type="entry name" value="Protein_kinase_ATP_BS"/>
</dbReference>
<dbReference type="GO" id="GO:0050684">
    <property type="term" value="P:regulation of mRNA processing"/>
    <property type="evidence" value="ECO:0007669"/>
    <property type="project" value="TreeGrafter"/>
</dbReference>
<dbReference type="SUPFAM" id="SSF56112">
    <property type="entry name" value="Protein kinase-like (PK-like)"/>
    <property type="match status" value="1"/>
</dbReference>
<dbReference type="SMART" id="SM00220">
    <property type="entry name" value="S_TKc"/>
    <property type="match status" value="1"/>
</dbReference>
<dbReference type="GeneID" id="93580368"/>
<evidence type="ECO:0000313" key="11">
    <source>
        <dbReference type="EMBL" id="OJJ68298.1"/>
    </source>
</evidence>
<keyword evidence="6 9" id="KW-0067">ATP-binding</keyword>
<comment type="catalytic activity">
    <reaction evidence="7">
        <text>L-threonyl-[protein] + ATP = O-phospho-L-threonyl-[protein] + ADP + H(+)</text>
        <dbReference type="Rhea" id="RHEA:46608"/>
        <dbReference type="Rhea" id="RHEA-COMP:11060"/>
        <dbReference type="Rhea" id="RHEA-COMP:11605"/>
        <dbReference type="ChEBI" id="CHEBI:15378"/>
        <dbReference type="ChEBI" id="CHEBI:30013"/>
        <dbReference type="ChEBI" id="CHEBI:30616"/>
        <dbReference type="ChEBI" id="CHEBI:61977"/>
        <dbReference type="ChEBI" id="CHEBI:456216"/>
        <dbReference type="EC" id="2.7.11.1"/>
    </reaction>
</comment>
<dbReference type="GO" id="GO:0005524">
    <property type="term" value="F:ATP binding"/>
    <property type="evidence" value="ECO:0007669"/>
    <property type="project" value="UniProtKB-UniRule"/>
</dbReference>
<name>A0A1L9U9I0_ASPBC</name>
<dbReference type="PANTHER" id="PTHR47634:SF9">
    <property type="entry name" value="PROTEIN KINASE DOMAIN-CONTAINING PROTEIN-RELATED"/>
    <property type="match status" value="1"/>
</dbReference>
<dbReference type="InterPro" id="IPR000719">
    <property type="entry name" value="Prot_kinase_dom"/>
</dbReference>
<evidence type="ECO:0000256" key="2">
    <source>
        <dbReference type="ARBA" id="ARBA00022527"/>
    </source>
</evidence>
<evidence type="ECO:0000313" key="12">
    <source>
        <dbReference type="Proteomes" id="UP000184499"/>
    </source>
</evidence>
<evidence type="ECO:0000256" key="7">
    <source>
        <dbReference type="ARBA" id="ARBA00047899"/>
    </source>
</evidence>
<evidence type="ECO:0000256" key="8">
    <source>
        <dbReference type="ARBA" id="ARBA00048679"/>
    </source>
</evidence>
<dbReference type="PROSITE" id="PS00107">
    <property type="entry name" value="PROTEIN_KINASE_ATP"/>
    <property type="match status" value="1"/>
</dbReference>
<evidence type="ECO:0000259" key="10">
    <source>
        <dbReference type="PROSITE" id="PS50011"/>
    </source>
</evidence>
<keyword evidence="12" id="KW-1185">Reference proteome</keyword>
<gene>
    <name evidence="11" type="ORF">ASPBRDRAFT_58324</name>
</gene>
<comment type="catalytic activity">
    <reaction evidence="8">
        <text>L-seryl-[protein] + ATP = O-phospho-L-seryl-[protein] + ADP + H(+)</text>
        <dbReference type="Rhea" id="RHEA:17989"/>
        <dbReference type="Rhea" id="RHEA-COMP:9863"/>
        <dbReference type="Rhea" id="RHEA-COMP:11604"/>
        <dbReference type="ChEBI" id="CHEBI:15378"/>
        <dbReference type="ChEBI" id="CHEBI:29999"/>
        <dbReference type="ChEBI" id="CHEBI:30616"/>
        <dbReference type="ChEBI" id="CHEBI:83421"/>
        <dbReference type="ChEBI" id="CHEBI:456216"/>
        <dbReference type="EC" id="2.7.11.1"/>
    </reaction>
</comment>
<keyword evidence="5" id="KW-0418">Kinase</keyword>
<dbReference type="GO" id="GO:0000245">
    <property type="term" value="P:spliceosomal complex assembly"/>
    <property type="evidence" value="ECO:0007669"/>
    <property type="project" value="TreeGrafter"/>
</dbReference>
<feature type="binding site" evidence="9">
    <location>
        <position position="134"/>
    </location>
    <ligand>
        <name>ATP</name>
        <dbReference type="ChEBI" id="CHEBI:30616"/>
    </ligand>
</feature>
<dbReference type="InterPro" id="IPR011009">
    <property type="entry name" value="Kinase-like_dom_sf"/>
</dbReference>
<proteinExistence type="predicted"/>
<organism evidence="11 12">
    <name type="scientific">Aspergillus brasiliensis (strain CBS 101740 / IMI 381727 / IBT 21946)</name>
    <dbReference type="NCBI Taxonomy" id="767769"/>
    <lineage>
        <taxon>Eukaryota</taxon>
        <taxon>Fungi</taxon>
        <taxon>Dikarya</taxon>
        <taxon>Ascomycota</taxon>
        <taxon>Pezizomycotina</taxon>
        <taxon>Eurotiomycetes</taxon>
        <taxon>Eurotiomycetidae</taxon>
        <taxon>Eurotiales</taxon>
        <taxon>Aspergillaceae</taxon>
        <taxon>Aspergillus</taxon>
        <taxon>Aspergillus subgen. Circumdati</taxon>
    </lineage>
</organism>
<dbReference type="RefSeq" id="XP_067475547.1">
    <property type="nucleotide sequence ID" value="XM_067627880.1"/>
</dbReference>
<evidence type="ECO:0000256" key="5">
    <source>
        <dbReference type="ARBA" id="ARBA00022777"/>
    </source>
</evidence>
<keyword evidence="2" id="KW-0723">Serine/threonine-protein kinase</keyword>
<dbReference type="Gene3D" id="1.10.510.10">
    <property type="entry name" value="Transferase(Phosphotransferase) domain 1"/>
    <property type="match status" value="1"/>
</dbReference>
<sequence>MADGSRAPPTRRITQRAFRLRILPVRLHLSCRPCVPTPTPHLRNITRAFQQTIRFSSQWTSPLRVFPTTNVLIDPSIEIEEETLPTYRPEKYYPVQQGEVLDNRYQVLAKLGYGVTSTVWLGRDLRDSKYVALKIYVTGREKNHELEIYNRMDAVEVEHPGRDLIRKLFDQFTIIGPHGPHVCLVHEPMGISAHTLLEKHIPGNAMTLNEMKTCIRQLLIALDFLHSAAGIIHTDLQLKNLLLPIPNTKTLESLEAREVNDPSPRKVLKDRTIYLSTVYNPGGDGLPLLSDFGEARFGDVENNEDIMPNMYRAPEVVLKEKWDYKVDIWNVAMVAWDIVSPRHMFNGKNPDGIFDDRVHIAEMIALMGPPPASFRERCKLAYVFWDEQGNWKDLAPIPDVSLESIGSDIPEENKEGFFRWLRKALQWNAEDRPTATEFLFDVWLMEGLRRPNTEETKS</sequence>
<dbReference type="PROSITE" id="PS50011">
    <property type="entry name" value="PROTEIN_KINASE_DOM"/>
    <property type="match status" value="1"/>
</dbReference>
<dbReference type="STRING" id="767769.A0A1L9U9I0"/>
<dbReference type="EC" id="2.7.11.1" evidence="1"/>
<accession>A0A1L9U9I0</accession>
<evidence type="ECO:0000256" key="9">
    <source>
        <dbReference type="PROSITE-ProRule" id="PRU10141"/>
    </source>
</evidence>
<dbReference type="Pfam" id="PF00069">
    <property type="entry name" value="Pkinase"/>
    <property type="match status" value="1"/>
</dbReference>
<dbReference type="GO" id="GO:0005737">
    <property type="term" value="C:cytoplasm"/>
    <property type="evidence" value="ECO:0007669"/>
    <property type="project" value="TreeGrafter"/>
</dbReference>
<protein>
    <recommendedName>
        <fullName evidence="1">non-specific serine/threonine protein kinase</fullName>
        <ecNumber evidence="1">2.7.11.1</ecNumber>
    </recommendedName>
</protein>
<dbReference type="AlphaFoldDB" id="A0A1L9U9I0"/>
<dbReference type="VEuPathDB" id="FungiDB:ASPBRDRAFT_58324"/>
<dbReference type="Proteomes" id="UP000184499">
    <property type="component" value="Unassembled WGS sequence"/>
</dbReference>
<keyword evidence="3" id="KW-0808">Transferase</keyword>
<dbReference type="EMBL" id="KV878691">
    <property type="protein sequence ID" value="OJJ68298.1"/>
    <property type="molecule type" value="Genomic_DNA"/>
</dbReference>
<evidence type="ECO:0000256" key="6">
    <source>
        <dbReference type="ARBA" id="ARBA00022840"/>
    </source>
</evidence>
<dbReference type="Gene3D" id="3.30.200.20">
    <property type="entry name" value="Phosphorylase Kinase, domain 1"/>
    <property type="match status" value="1"/>
</dbReference>
<evidence type="ECO:0000256" key="1">
    <source>
        <dbReference type="ARBA" id="ARBA00012513"/>
    </source>
</evidence>
<dbReference type="PANTHER" id="PTHR47634">
    <property type="entry name" value="PROTEIN KINASE DOMAIN-CONTAINING PROTEIN-RELATED"/>
    <property type="match status" value="1"/>
</dbReference>
<evidence type="ECO:0000256" key="4">
    <source>
        <dbReference type="ARBA" id="ARBA00022741"/>
    </source>
</evidence>
<dbReference type="OrthoDB" id="5979581at2759"/>
<evidence type="ECO:0000256" key="3">
    <source>
        <dbReference type="ARBA" id="ARBA00022679"/>
    </source>
</evidence>
<feature type="domain" description="Protein kinase" evidence="10">
    <location>
        <begin position="105"/>
        <end position="444"/>
    </location>
</feature>
<keyword evidence="4 9" id="KW-0547">Nucleotide-binding</keyword>
<dbReference type="OMA" id="MALQWNP"/>
<dbReference type="InterPro" id="IPR051334">
    <property type="entry name" value="SRPK"/>
</dbReference>
<dbReference type="GO" id="GO:0005634">
    <property type="term" value="C:nucleus"/>
    <property type="evidence" value="ECO:0007669"/>
    <property type="project" value="TreeGrafter"/>
</dbReference>
<reference evidence="12" key="1">
    <citation type="journal article" date="2017" name="Genome Biol.">
        <title>Comparative genomics reveals high biological diversity and specific adaptations in the industrially and medically important fungal genus Aspergillus.</title>
        <authorList>
            <person name="de Vries R.P."/>
            <person name="Riley R."/>
            <person name="Wiebenga A."/>
            <person name="Aguilar-Osorio G."/>
            <person name="Amillis S."/>
            <person name="Uchima C.A."/>
            <person name="Anderluh G."/>
            <person name="Asadollahi M."/>
            <person name="Askin M."/>
            <person name="Barry K."/>
            <person name="Battaglia E."/>
            <person name="Bayram O."/>
            <person name="Benocci T."/>
            <person name="Braus-Stromeyer S.A."/>
            <person name="Caldana C."/>
            <person name="Canovas D."/>
            <person name="Cerqueira G.C."/>
            <person name="Chen F."/>
            <person name="Chen W."/>
            <person name="Choi C."/>
            <person name="Clum A."/>
            <person name="Dos Santos R.A."/>
            <person name="Damasio A.R."/>
            <person name="Diallinas G."/>
            <person name="Emri T."/>
            <person name="Fekete E."/>
            <person name="Flipphi M."/>
            <person name="Freyberg S."/>
            <person name="Gallo A."/>
            <person name="Gournas C."/>
            <person name="Habgood R."/>
            <person name="Hainaut M."/>
            <person name="Harispe M.L."/>
            <person name="Henrissat B."/>
            <person name="Hilden K.S."/>
            <person name="Hope R."/>
            <person name="Hossain A."/>
            <person name="Karabika E."/>
            <person name="Karaffa L."/>
            <person name="Karanyi Z."/>
            <person name="Krasevec N."/>
            <person name="Kuo A."/>
            <person name="Kusch H."/>
            <person name="LaButti K."/>
            <person name="Lagendijk E.L."/>
            <person name="Lapidus A."/>
            <person name="Levasseur A."/>
            <person name="Lindquist E."/>
            <person name="Lipzen A."/>
            <person name="Logrieco A.F."/>
            <person name="MacCabe A."/>
            <person name="Maekelae M.R."/>
            <person name="Malavazi I."/>
            <person name="Melin P."/>
            <person name="Meyer V."/>
            <person name="Mielnichuk N."/>
            <person name="Miskei M."/>
            <person name="Molnar A.P."/>
            <person name="Mule G."/>
            <person name="Ngan C.Y."/>
            <person name="Orejas M."/>
            <person name="Orosz E."/>
            <person name="Ouedraogo J.P."/>
            <person name="Overkamp K.M."/>
            <person name="Park H.-S."/>
            <person name="Perrone G."/>
            <person name="Piumi F."/>
            <person name="Punt P.J."/>
            <person name="Ram A.F."/>
            <person name="Ramon A."/>
            <person name="Rauscher S."/>
            <person name="Record E."/>
            <person name="Riano-Pachon D.M."/>
            <person name="Robert V."/>
            <person name="Roehrig J."/>
            <person name="Ruller R."/>
            <person name="Salamov A."/>
            <person name="Salih N.S."/>
            <person name="Samson R.A."/>
            <person name="Sandor E."/>
            <person name="Sanguinetti M."/>
            <person name="Schuetze T."/>
            <person name="Sepcic K."/>
            <person name="Shelest E."/>
            <person name="Sherlock G."/>
            <person name="Sophianopoulou V."/>
            <person name="Squina F.M."/>
            <person name="Sun H."/>
            <person name="Susca A."/>
            <person name="Todd R.B."/>
            <person name="Tsang A."/>
            <person name="Unkles S.E."/>
            <person name="van de Wiele N."/>
            <person name="van Rossen-Uffink D."/>
            <person name="Oliveira J.V."/>
            <person name="Vesth T.C."/>
            <person name="Visser J."/>
            <person name="Yu J.-H."/>
            <person name="Zhou M."/>
            <person name="Andersen M.R."/>
            <person name="Archer D.B."/>
            <person name="Baker S.E."/>
            <person name="Benoit I."/>
            <person name="Brakhage A.A."/>
            <person name="Braus G.H."/>
            <person name="Fischer R."/>
            <person name="Frisvad J.C."/>
            <person name="Goldman G.H."/>
            <person name="Houbraken J."/>
            <person name="Oakley B."/>
            <person name="Pocsi I."/>
            <person name="Scazzocchio C."/>
            <person name="Seiboth B."/>
            <person name="vanKuyk P.A."/>
            <person name="Wortman J."/>
            <person name="Dyer P.S."/>
            <person name="Grigoriev I.V."/>
        </authorList>
    </citation>
    <scope>NUCLEOTIDE SEQUENCE [LARGE SCALE GENOMIC DNA]</scope>
    <source>
        <strain evidence="12">CBS 101740 / IMI 381727 / IBT 21946</strain>
    </source>
</reference>
<dbReference type="GO" id="GO:0004674">
    <property type="term" value="F:protein serine/threonine kinase activity"/>
    <property type="evidence" value="ECO:0007669"/>
    <property type="project" value="UniProtKB-KW"/>
</dbReference>